<dbReference type="Pfam" id="PF09791">
    <property type="entry name" value="Oxidored-like"/>
    <property type="match status" value="1"/>
</dbReference>
<keyword evidence="3" id="KW-1185">Reference proteome</keyword>
<evidence type="ECO:0000313" key="3">
    <source>
        <dbReference type="Proteomes" id="UP000001058"/>
    </source>
</evidence>
<reference evidence="2 3" key="1">
    <citation type="journal article" date="2010" name="Science">
        <title>Genomic analysis of organismal complexity in the multicellular green alga Volvox carteri.</title>
        <authorList>
            <person name="Prochnik S.E."/>
            <person name="Umen J."/>
            <person name="Nedelcu A.M."/>
            <person name="Hallmann A."/>
            <person name="Miller S.M."/>
            <person name="Nishii I."/>
            <person name="Ferris P."/>
            <person name="Kuo A."/>
            <person name="Mitros T."/>
            <person name="Fritz-Laylin L.K."/>
            <person name="Hellsten U."/>
            <person name="Chapman J."/>
            <person name="Simakov O."/>
            <person name="Rensing S.A."/>
            <person name="Terry A."/>
            <person name="Pangilinan J."/>
            <person name="Kapitonov V."/>
            <person name="Jurka J."/>
            <person name="Salamov A."/>
            <person name="Shapiro H."/>
            <person name="Schmutz J."/>
            <person name="Grimwood J."/>
            <person name="Lindquist E."/>
            <person name="Lucas S."/>
            <person name="Grigoriev I.V."/>
            <person name="Schmitt R."/>
            <person name="Kirk D."/>
            <person name="Rokhsar D.S."/>
        </authorList>
    </citation>
    <scope>NUCLEOTIDE SEQUENCE [LARGE SCALE GENOMIC DNA]</scope>
    <source>
        <strain evidence="3">f. Nagariensis / Eve</strain>
    </source>
</reference>
<sequence length="225" mass="25230">MTAEPEIGLATRALEASVISMPLGRVLAVDAYCLVCNVYTITWNEIFALQTRLPFPHEGLYQRDIQMIRSSVTRFRIQLPYQLHMRGISLPPKPTEPGPEECCQSGCNTCVWELYAEELANWKARVAEMTYSNGWLSKVAAIHPAFGSLVISPRLVLSRWPSCWPSFVACGLFPLSNCTQDSKREHNRGCQRAPPSNGALPLTALSSTPPLTHTYTYIHAAFYRR</sequence>
<dbReference type="InParanoid" id="D8U9A0"/>
<dbReference type="InterPro" id="IPR019180">
    <property type="entry name" value="Oxidoreductase-like_N"/>
</dbReference>
<dbReference type="Proteomes" id="UP000001058">
    <property type="component" value="Unassembled WGS sequence"/>
</dbReference>
<dbReference type="EMBL" id="GL378370">
    <property type="protein sequence ID" value="EFJ43769.1"/>
    <property type="molecule type" value="Genomic_DNA"/>
</dbReference>
<dbReference type="InterPro" id="IPR039251">
    <property type="entry name" value="OXLD1"/>
</dbReference>
<dbReference type="GeneID" id="9626300"/>
<feature type="domain" description="Oxidoreductase-like" evidence="1">
    <location>
        <begin position="85"/>
        <end position="129"/>
    </location>
</feature>
<evidence type="ECO:0000259" key="1">
    <source>
        <dbReference type="Pfam" id="PF09791"/>
    </source>
</evidence>
<dbReference type="STRING" id="3068.D8U9A0"/>
<dbReference type="KEGG" id="vcn:VOLCADRAFT_96124"/>
<dbReference type="GO" id="GO:0005739">
    <property type="term" value="C:mitochondrion"/>
    <property type="evidence" value="ECO:0007669"/>
    <property type="project" value="TreeGrafter"/>
</dbReference>
<evidence type="ECO:0000313" key="2">
    <source>
        <dbReference type="EMBL" id="EFJ43769.1"/>
    </source>
</evidence>
<gene>
    <name evidence="2" type="ORF">VOLCADRAFT_96124</name>
</gene>
<dbReference type="PANTHER" id="PTHR21193:SF3">
    <property type="entry name" value="OXIDOREDUCTASE-LIKE DOMAIN-CONTAINING PROTEIN 1"/>
    <property type="match status" value="1"/>
</dbReference>
<organism evidence="3">
    <name type="scientific">Volvox carteri f. nagariensis</name>
    <dbReference type="NCBI Taxonomy" id="3068"/>
    <lineage>
        <taxon>Eukaryota</taxon>
        <taxon>Viridiplantae</taxon>
        <taxon>Chlorophyta</taxon>
        <taxon>core chlorophytes</taxon>
        <taxon>Chlorophyceae</taxon>
        <taxon>CS clade</taxon>
        <taxon>Chlamydomonadales</taxon>
        <taxon>Volvocaceae</taxon>
        <taxon>Volvox</taxon>
    </lineage>
</organism>
<protein>
    <recommendedName>
        <fullName evidence="1">Oxidoreductase-like domain-containing protein</fullName>
    </recommendedName>
</protein>
<dbReference type="OrthoDB" id="529180at2759"/>
<name>D8U9A0_VOLCA</name>
<dbReference type="PANTHER" id="PTHR21193">
    <property type="entry name" value="OXIDOREDUCTASE-LIKE DOMAIN-CONTAINING PROTEIN 1"/>
    <property type="match status" value="1"/>
</dbReference>
<dbReference type="AlphaFoldDB" id="D8U9A0"/>
<accession>D8U9A0</accession>
<proteinExistence type="predicted"/>
<dbReference type="RefSeq" id="XP_002955250.1">
    <property type="nucleotide sequence ID" value="XM_002955204.1"/>
</dbReference>